<protein>
    <submittedName>
        <fullName evidence="5">DNA polymerase III PolC-type (PolIII)</fullName>
    </submittedName>
</protein>
<dbReference type="PANTHER" id="PTHR30231:SF4">
    <property type="entry name" value="PROTEIN NEN2"/>
    <property type="match status" value="1"/>
</dbReference>
<reference evidence="5 6" key="1">
    <citation type="journal article" date="2011" name="J. Bacteriol.">
        <title>Complete genome sequence of Algoriphagus sp. PR1, bacterial prey of a colony-forming choanoflagellate.</title>
        <authorList>
            <person name="Alegado R.A."/>
            <person name="Ferriera S."/>
            <person name="Nusbaum C."/>
            <person name="Young S.K."/>
            <person name="Zeng Q."/>
            <person name="Imamovic A."/>
            <person name="Fairclough S.R."/>
            <person name="King N."/>
        </authorList>
    </citation>
    <scope>NUCLEOTIDE SEQUENCE [LARGE SCALE GENOMIC DNA]</scope>
    <source>
        <strain evidence="5 6">PR1</strain>
    </source>
</reference>
<feature type="domain" description="Exonuclease" evidence="4">
    <location>
        <begin position="38"/>
        <end position="212"/>
    </location>
</feature>
<keyword evidence="3" id="KW-0269">Exonuclease</keyword>
<evidence type="ECO:0000259" key="4">
    <source>
        <dbReference type="SMART" id="SM00479"/>
    </source>
</evidence>
<keyword evidence="6" id="KW-1185">Reference proteome</keyword>
<dbReference type="SMART" id="SM00479">
    <property type="entry name" value="EXOIII"/>
    <property type="match status" value="1"/>
</dbReference>
<dbReference type="InterPro" id="IPR036397">
    <property type="entry name" value="RNaseH_sf"/>
</dbReference>
<comment type="caution">
    <text evidence="5">The sequence shown here is derived from an EMBL/GenBank/DDBJ whole genome shotgun (WGS) entry which is preliminary data.</text>
</comment>
<dbReference type="GO" id="GO:0006259">
    <property type="term" value="P:DNA metabolic process"/>
    <property type="evidence" value="ECO:0007669"/>
    <property type="project" value="UniProtKB-ARBA"/>
</dbReference>
<dbReference type="EMBL" id="AAXU02000001">
    <property type="protein sequence ID" value="EAZ82176.1"/>
    <property type="molecule type" value="Genomic_DNA"/>
</dbReference>
<dbReference type="OrthoDB" id="9803913at2"/>
<dbReference type="AlphaFoldDB" id="A3HVK4"/>
<evidence type="ECO:0000256" key="1">
    <source>
        <dbReference type="ARBA" id="ARBA00022722"/>
    </source>
</evidence>
<keyword evidence="1" id="KW-0540">Nuclease</keyword>
<dbReference type="SUPFAM" id="SSF53098">
    <property type="entry name" value="Ribonuclease H-like"/>
    <property type="match status" value="1"/>
</dbReference>
<name>A3HVK4_9BACT</name>
<dbReference type="InterPro" id="IPR012337">
    <property type="entry name" value="RNaseH-like_sf"/>
</dbReference>
<dbReference type="STRING" id="388413.ALPR1_03005"/>
<dbReference type="EMBL" id="CM001023">
    <property type="protein sequence ID" value="EAZ82176.1"/>
    <property type="molecule type" value="Genomic_DNA"/>
</dbReference>
<sequence>MSWWPFDNKTPNQQPFVKDYLTKVNVSIPEIRSLDQLSFVVLDTETTGLNPSVDHILSFGAVKIEDQMIQISTGVEWYLKSSKKDFKTIPVHGLIGNEEAVPLEQFAKRVLEYFENNILVGHHLGFDLEMLEKALKPFGLDKIQNKCIDTMSLAIRLDHGLMADRNYIDFKDYSLDSLCQRYDIKTDDRHTAGGDAFLTANLLLKLLKAAQKKGIMNWGTLRK</sequence>
<dbReference type="CDD" id="cd06127">
    <property type="entry name" value="DEDDh"/>
    <property type="match status" value="1"/>
</dbReference>
<evidence type="ECO:0000313" key="5">
    <source>
        <dbReference type="EMBL" id="EAZ82176.1"/>
    </source>
</evidence>
<dbReference type="Proteomes" id="UP000003919">
    <property type="component" value="Chromosome"/>
</dbReference>
<dbReference type="InterPro" id="IPR013520">
    <property type="entry name" value="Ribonucl_H"/>
</dbReference>
<dbReference type="Gene3D" id="3.30.420.10">
    <property type="entry name" value="Ribonuclease H-like superfamily/Ribonuclease H"/>
    <property type="match status" value="1"/>
</dbReference>
<dbReference type="Pfam" id="PF00929">
    <property type="entry name" value="RNase_T"/>
    <property type="match status" value="1"/>
</dbReference>
<dbReference type="RefSeq" id="WP_008198282.1">
    <property type="nucleotide sequence ID" value="NZ_CM001023.1"/>
</dbReference>
<accession>A3HVK4</accession>
<evidence type="ECO:0000256" key="2">
    <source>
        <dbReference type="ARBA" id="ARBA00022801"/>
    </source>
</evidence>
<dbReference type="GO" id="GO:0005829">
    <property type="term" value="C:cytosol"/>
    <property type="evidence" value="ECO:0007669"/>
    <property type="project" value="TreeGrafter"/>
</dbReference>
<proteinExistence type="predicted"/>
<dbReference type="GO" id="GO:0008408">
    <property type="term" value="F:3'-5' exonuclease activity"/>
    <property type="evidence" value="ECO:0007669"/>
    <property type="project" value="TreeGrafter"/>
</dbReference>
<dbReference type="HOGENOM" id="CLU_047806_7_0_10"/>
<gene>
    <name evidence="5" type="ORF">ALPR1_03005</name>
</gene>
<keyword evidence="2" id="KW-0378">Hydrolase</keyword>
<evidence type="ECO:0000313" key="6">
    <source>
        <dbReference type="Proteomes" id="UP000003919"/>
    </source>
</evidence>
<dbReference type="PANTHER" id="PTHR30231">
    <property type="entry name" value="DNA POLYMERASE III SUBUNIT EPSILON"/>
    <property type="match status" value="1"/>
</dbReference>
<evidence type="ECO:0000256" key="3">
    <source>
        <dbReference type="ARBA" id="ARBA00022839"/>
    </source>
</evidence>
<dbReference type="eggNOG" id="COG0847">
    <property type="taxonomic scope" value="Bacteria"/>
</dbReference>
<dbReference type="GO" id="GO:0003676">
    <property type="term" value="F:nucleic acid binding"/>
    <property type="evidence" value="ECO:0007669"/>
    <property type="project" value="InterPro"/>
</dbReference>
<organism evidence="5 6">
    <name type="scientific">Algoriphagus machipongonensis</name>
    <dbReference type="NCBI Taxonomy" id="388413"/>
    <lineage>
        <taxon>Bacteria</taxon>
        <taxon>Pseudomonadati</taxon>
        <taxon>Bacteroidota</taxon>
        <taxon>Cytophagia</taxon>
        <taxon>Cytophagales</taxon>
        <taxon>Cyclobacteriaceae</taxon>
        <taxon>Algoriphagus</taxon>
    </lineage>
</organism>